<dbReference type="OrthoDB" id="3230070at2759"/>
<evidence type="ECO:0000313" key="1">
    <source>
        <dbReference type="EMBL" id="PKU47775.1"/>
    </source>
</evidence>
<dbReference type="AlphaFoldDB" id="A0A2I0UNZ0"/>
<protein>
    <recommendedName>
        <fullName evidence="3">Rna-directed dna polymerase from mobile element jockey-like</fullName>
    </recommendedName>
</protein>
<evidence type="ECO:0000313" key="2">
    <source>
        <dbReference type="Proteomes" id="UP000233556"/>
    </source>
</evidence>
<sequence length="96" mass="11010">MTPSCMARSTCWKEGMPQRDLDRLERWASVKLMKFNKAKCQILHLGHSNPRHKYKLGREWIESSPEEKNLGLLVDEKLNMSRQCALAAQKANGILG</sequence>
<gene>
    <name evidence="1" type="ORF">llap_1884</name>
</gene>
<dbReference type="PRINTS" id="PR01345">
    <property type="entry name" value="CERVTRCPTASE"/>
</dbReference>
<reference evidence="2" key="2">
    <citation type="submission" date="2017-12" db="EMBL/GenBank/DDBJ databases">
        <title>Genome sequence of the Bar-tailed Godwit (Limosa lapponica baueri).</title>
        <authorList>
            <person name="Lima N.C.B."/>
            <person name="Parody-Merino A.M."/>
            <person name="Battley P.F."/>
            <person name="Fidler A.E."/>
            <person name="Prosdocimi F."/>
        </authorList>
    </citation>
    <scope>NUCLEOTIDE SEQUENCE [LARGE SCALE GENOMIC DNA]</scope>
</reference>
<accession>A0A2I0UNZ0</accession>
<organism evidence="1 2">
    <name type="scientific">Limosa lapponica baueri</name>
    <dbReference type="NCBI Taxonomy" id="1758121"/>
    <lineage>
        <taxon>Eukaryota</taxon>
        <taxon>Metazoa</taxon>
        <taxon>Chordata</taxon>
        <taxon>Craniata</taxon>
        <taxon>Vertebrata</taxon>
        <taxon>Euteleostomi</taxon>
        <taxon>Archelosauria</taxon>
        <taxon>Archosauria</taxon>
        <taxon>Dinosauria</taxon>
        <taxon>Saurischia</taxon>
        <taxon>Theropoda</taxon>
        <taxon>Coelurosauria</taxon>
        <taxon>Aves</taxon>
        <taxon>Neognathae</taxon>
        <taxon>Neoaves</taxon>
        <taxon>Charadriiformes</taxon>
        <taxon>Scolopacidae</taxon>
        <taxon>Limosa</taxon>
    </lineage>
</organism>
<dbReference type="EMBL" id="KZ505669">
    <property type="protein sequence ID" value="PKU47775.1"/>
    <property type="molecule type" value="Genomic_DNA"/>
</dbReference>
<proteinExistence type="predicted"/>
<dbReference type="PANTHER" id="PTHR33332">
    <property type="entry name" value="REVERSE TRANSCRIPTASE DOMAIN-CONTAINING PROTEIN"/>
    <property type="match status" value="1"/>
</dbReference>
<evidence type="ECO:0008006" key="3">
    <source>
        <dbReference type="Google" id="ProtNLM"/>
    </source>
</evidence>
<reference evidence="2" key="1">
    <citation type="submission" date="2017-11" db="EMBL/GenBank/DDBJ databases">
        <authorList>
            <person name="Lima N.C."/>
            <person name="Parody-Merino A.M."/>
            <person name="Battley P.F."/>
            <person name="Fidler A.E."/>
            <person name="Prosdocimi F."/>
        </authorList>
    </citation>
    <scope>NUCLEOTIDE SEQUENCE [LARGE SCALE GENOMIC DNA]</scope>
</reference>
<dbReference type="Proteomes" id="UP000233556">
    <property type="component" value="Unassembled WGS sequence"/>
</dbReference>
<name>A0A2I0UNZ0_LIMLA</name>
<keyword evidence="2" id="KW-1185">Reference proteome</keyword>